<accession>A0ABX4C0T2</accession>
<comment type="caution">
    <text evidence="4">The sequence shown here is derived from an EMBL/GenBank/DDBJ whole genome shotgun (WGS) entry which is preliminary data.</text>
</comment>
<dbReference type="Pfam" id="PF18962">
    <property type="entry name" value="Por_Secre_tail"/>
    <property type="match status" value="1"/>
</dbReference>
<evidence type="ECO:0000256" key="2">
    <source>
        <dbReference type="SAM" id="SignalP"/>
    </source>
</evidence>
<feature type="chain" id="PRO_5045501070" evidence="2">
    <location>
        <begin position="20"/>
        <end position="996"/>
    </location>
</feature>
<evidence type="ECO:0000256" key="1">
    <source>
        <dbReference type="ARBA" id="ARBA00022729"/>
    </source>
</evidence>
<dbReference type="NCBIfam" id="TIGR04534">
    <property type="entry name" value="ELWxxDGT_rpt"/>
    <property type="match status" value="1"/>
</dbReference>
<sequence>MKYNFTLILIIAIFNFNTAQTIDANLVELNFHENSNPHNFTAAKSGFYFTATDGFLKKFGEELWYSDGTKQGTKMVKDIKSGQNSSNPRSLVYIYNTLYFTASDGKNGAELWKSDGTEAGTKMIKDIRLNNNNDDYYDGPSNLLNLNGKLYFTATNDINGVELWTSNGAESGTYMIKDINPNGSSNPSGLFIFKNNLYFVADDGINGLQLWKSDGTEAGTKMMNKINPKESSFQFFNQFLVLNDHFYFFANSGKEGFELWKSDGTESGSTLVKDIRAGINSSSYSLKGGVANNLIIFEANDGINGSEMWKSDGTESGTSMIRNINKTSSNSLLYDSKFIEFNNEIYFVANDDVHGFEVWKTDGTSNGTILLKDINNGDSSSSVEQFYVDRVNNKLLFYATSTNYKEKKLWSSDGTLNGTIELADVKSSNNSGFVPSFVTINNITFFSGENETNGNEIWKTNGTVAGTSFFVDLNYSNSSSPSKFTEVNGDVFFKARGKEFGNQLFKSNGTISGTQLVKDINPGYDAIDNLSDMKVINGTLFFSAIDATHGYELWKSDGTEKGTVMVKDINPGGSSSLRNYNETQSFTVINDILYFSANDGVNGFELWRSDGTESGTYMIKDIKPTTGIAFDGGSPREFTLLNNTIYFIANDLIGTGIWSTNGTASGTIKIIDLNDVRTLRAVNNKLIIFASTGNNAPDAVWISDGTKVGTHHLKTFSVSSDIRYNATFNNELYFVATSPESFNKALYKTDGTIAGTILLFDGATHPTLQNLSIKNILTCGSYVYFAIQDYFGSNKELWRTNGKTTEKIVGQDSKDLVSIKDLTCYNDNILYLAELFARKIWLINDNLSKPLDLNINVLNGPNFEENNSIYELGATSNNLYFQGRNDLSGNELYITKINSSSLGISDHINLENNNLKRITVYPNPANKLVNIKSLDHSEITKFELWDFSGKKIYTELNEDLKNEVKFDVSKLSAGIYFIKVTLSDGKISNAKVFVNH</sequence>
<keyword evidence="1 2" id="KW-0732">Signal</keyword>
<dbReference type="NCBIfam" id="TIGR04183">
    <property type="entry name" value="Por_Secre_tail"/>
    <property type="match status" value="1"/>
</dbReference>
<evidence type="ECO:0000313" key="5">
    <source>
        <dbReference type="Proteomes" id="UP000198302"/>
    </source>
</evidence>
<protein>
    <submittedName>
        <fullName evidence="4">T9SS C-terminal target domain-containing protein</fullName>
    </submittedName>
</protein>
<proteinExistence type="predicted"/>
<feature type="domain" description="Secretion system C-terminal sorting" evidence="3">
    <location>
        <begin position="920"/>
        <end position="993"/>
    </location>
</feature>
<keyword evidence="5" id="KW-1185">Reference proteome</keyword>
<dbReference type="Proteomes" id="UP000198302">
    <property type="component" value="Unassembled WGS sequence"/>
</dbReference>
<organism evidence="4 5">
    <name type="scientific">Flavobacterium hibernum</name>
    <dbReference type="NCBI Taxonomy" id="37752"/>
    <lineage>
        <taxon>Bacteria</taxon>
        <taxon>Pseudomonadati</taxon>
        <taxon>Bacteroidota</taxon>
        <taxon>Flavobacteriia</taxon>
        <taxon>Flavobacteriales</taxon>
        <taxon>Flavobacteriaceae</taxon>
        <taxon>Flavobacterium</taxon>
    </lineage>
</organism>
<name>A0ABX4C0T2_9FLAO</name>
<reference evidence="4 5" key="1">
    <citation type="submission" date="2016-11" db="EMBL/GenBank/DDBJ databases">
        <title>Whole genomes of Flavobacteriaceae.</title>
        <authorList>
            <person name="Stine C."/>
            <person name="Li C."/>
            <person name="Tadesse D."/>
        </authorList>
    </citation>
    <scope>NUCLEOTIDE SEQUENCE [LARGE SCALE GENOMIC DNA]</scope>
    <source>
        <strain evidence="4 5">ATCC 51468</strain>
    </source>
</reference>
<feature type="signal peptide" evidence="2">
    <location>
        <begin position="1"/>
        <end position="19"/>
    </location>
</feature>
<evidence type="ECO:0000259" key="3">
    <source>
        <dbReference type="Pfam" id="PF18962"/>
    </source>
</evidence>
<dbReference type="EMBL" id="MUGX01000023">
    <property type="protein sequence ID" value="OXA85586.1"/>
    <property type="molecule type" value="Genomic_DNA"/>
</dbReference>
<dbReference type="RefSeq" id="WP_052480044.1">
    <property type="nucleotide sequence ID" value="NZ_JPRK01000002.1"/>
</dbReference>
<dbReference type="InterPro" id="IPR030916">
    <property type="entry name" value="ELWxxDGT_rpt"/>
</dbReference>
<evidence type="ECO:0000313" key="4">
    <source>
        <dbReference type="EMBL" id="OXA85586.1"/>
    </source>
</evidence>
<gene>
    <name evidence="4" type="ORF">B0A73_16370</name>
</gene>
<dbReference type="InterPro" id="IPR026444">
    <property type="entry name" value="Secre_tail"/>
</dbReference>